<protein>
    <submittedName>
        <fullName evidence="2">Uncharacterized protein</fullName>
    </submittedName>
</protein>
<sequence>GEQQPRPRAGAGALQGHQPPEQGALQAAPLPGLGVLHLPRRARPQGWGAPQLQGRQAEQVHAPAAGGELRALLQRSRSHPPPRIHRARRRHGGGGAGGLGGRGHARALARPRGRLAQGREGAGRGRRRPPRGGAGRGGAADRAGGQADAAHHEGGQPPGAAPKARDGRDQEVPGRKGELHPRDGRRLLHGARRRGAQALLARPEGPHRLPQRHHGDRRGGGVRV</sequence>
<feature type="compositionally biased region" description="Basic residues" evidence="1">
    <location>
        <begin position="103"/>
        <end position="113"/>
    </location>
</feature>
<reference evidence="2" key="1">
    <citation type="submission" date="2020-02" db="EMBL/GenBank/DDBJ databases">
        <authorList>
            <person name="Meier V. D."/>
        </authorList>
    </citation>
    <scope>NUCLEOTIDE SEQUENCE</scope>
    <source>
        <strain evidence="2">AVDCRST_MAG05</strain>
    </source>
</reference>
<feature type="non-terminal residue" evidence="2">
    <location>
        <position position="224"/>
    </location>
</feature>
<proteinExistence type="predicted"/>
<gene>
    <name evidence="2" type="ORF">AVDCRST_MAG05-2810</name>
</gene>
<feature type="non-terminal residue" evidence="2">
    <location>
        <position position="1"/>
    </location>
</feature>
<feature type="region of interest" description="Disordered" evidence="1">
    <location>
        <begin position="1"/>
        <end position="224"/>
    </location>
</feature>
<dbReference type="AlphaFoldDB" id="A0A6J4SWC1"/>
<evidence type="ECO:0000256" key="1">
    <source>
        <dbReference type="SAM" id="MobiDB-lite"/>
    </source>
</evidence>
<organism evidence="2">
    <name type="scientific">uncultured Rubrobacteraceae bacterium</name>
    <dbReference type="NCBI Taxonomy" id="349277"/>
    <lineage>
        <taxon>Bacteria</taxon>
        <taxon>Bacillati</taxon>
        <taxon>Actinomycetota</taxon>
        <taxon>Rubrobacteria</taxon>
        <taxon>Rubrobacterales</taxon>
        <taxon>Rubrobacteraceae</taxon>
        <taxon>environmental samples</taxon>
    </lineage>
</organism>
<name>A0A6J4SWC1_9ACTN</name>
<evidence type="ECO:0000313" key="2">
    <source>
        <dbReference type="EMBL" id="CAA9507368.1"/>
    </source>
</evidence>
<dbReference type="EMBL" id="CADCVM010000310">
    <property type="protein sequence ID" value="CAA9507368.1"/>
    <property type="molecule type" value="Genomic_DNA"/>
</dbReference>
<feature type="compositionally biased region" description="Basic residues" evidence="1">
    <location>
        <begin position="76"/>
        <end position="92"/>
    </location>
</feature>
<feature type="compositionally biased region" description="Gly residues" evidence="1">
    <location>
        <begin position="93"/>
        <end position="102"/>
    </location>
</feature>
<feature type="compositionally biased region" description="Basic and acidic residues" evidence="1">
    <location>
        <begin position="163"/>
        <end position="186"/>
    </location>
</feature>
<accession>A0A6J4SWC1</accession>